<dbReference type="EMBL" id="GBRH01247395">
    <property type="protein sequence ID" value="JAD50500.1"/>
    <property type="molecule type" value="Transcribed_RNA"/>
</dbReference>
<protein>
    <submittedName>
        <fullName evidence="1">Uncharacterized protein</fullName>
    </submittedName>
</protein>
<reference evidence="1" key="2">
    <citation type="journal article" date="2015" name="Data Brief">
        <title>Shoot transcriptome of the giant reed, Arundo donax.</title>
        <authorList>
            <person name="Barrero R.A."/>
            <person name="Guerrero F.D."/>
            <person name="Moolhuijzen P."/>
            <person name="Goolsby J.A."/>
            <person name="Tidwell J."/>
            <person name="Bellgard S.E."/>
            <person name="Bellgard M.I."/>
        </authorList>
    </citation>
    <scope>NUCLEOTIDE SEQUENCE</scope>
    <source>
        <tissue evidence="1">Shoot tissue taken approximately 20 cm above the soil surface</tissue>
    </source>
</reference>
<accession>A0A0A9ANI9</accession>
<sequence>MSTALSFKRRCWNLTRPSDLVSMSAS</sequence>
<organism evidence="1">
    <name type="scientific">Arundo donax</name>
    <name type="common">Giant reed</name>
    <name type="synonym">Donax arundinaceus</name>
    <dbReference type="NCBI Taxonomy" id="35708"/>
    <lineage>
        <taxon>Eukaryota</taxon>
        <taxon>Viridiplantae</taxon>
        <taxon>Streptophyta</taxon>
        <taxon>Embryophyta</taxon>
        <taxon>Tracheophyta</taxon>
        <taxon>Spermatophyta</taxon>
        <taxon>Magnoliopsida</taxon>
        <taxon>Liliopsida</taxon>
        <taxon>Poales</taxon>
        <taxon>Poaceae</taxon>
        <taxon>PACMAD clade</taxon>
        <taxon>Arundinoideae</taxon>
        <taxon>Arundineae</taxon>
        <taxon>Arundo</taxon>
    </lineage>
</organism>
<proteinExistence type="predicted"/>
<reference evidence="1" key="1">
    <citation type="submission" date="2014-09" db="EMBL/GenBank/DDBJ databases">
        <authorList>
            <person name="Magalhaes I.L.F."/>
            <person name="Oliveira U."/>
            <person name="Santos F.R."/>
            <person name="Vidigal T.H.D.A."/>
            <person name="Brescovit A.D."/>
            <person name="Santos A.J."/>
        </authorList>
    </citation>
    <scope>NUCLEOTIDE SEQUENCE</scope>
    <source>
        <tissue evidence="1">Shoot tissue taken approximately 20 cm above the soil surface</tissue>
    </source>
</reference>
<evidence type="ECO:0000313" key="1">
    <source>
        <dbReference type="EMBL" id="JAD50500.1"/>
    </source>
</evidence>
<name>A0A0A9ANI9_ARUDO</name>
<dbReference type="AlphaFoldDB" id="A0A0A9ANI9"/>